<dbReference type="PANTHER" id="PTHR11113">
    <property type="entry name" value="N-ACETYLGLUCOSAMINE-6-PHOSPHATE DEACETYLASE"/>
    <property type="match status" value="1"/>
</dbReference>
<dbReference type="AlphaFoldDB" id="A0A1I5H0H7"/>
<dbReference type="InterPro" id="IPR011059">
    <property type="entry name" value="Metal-dep_hydrolase_composite"/>
</dbReference>
<feature type="domain" description="Adenine deaminase C-terminal" evidence="8">
    <location>
        <begin position="439"/>
        <end position="587"/>
    </location>
</feature>
<evidence type="ECO:0000313" key="9">
    <source>
        <dbReference type="EMBL" id="SFO41808.1"/>
    </source>
</evidence>
<dbReference type="SUPFAM" id="SSF51556">
    <property type="entry name" value="Metallo-dependent hydrolases"/>
    <property type="match status" value="1"/>
</dbReference>
<comment type="similarity">
    <text evidence="1 6">Belongs to the metallo-dependent hydrolases superfamily. Adenine deaminase family.</text>
</comment>
<dbReference type="STRING" id="1527.SAMN04489757_12454"/>
<dbReference type="EMBL" id="FOWD01000024">
    <property type="protein sequence ID" value="SFO41808.1"/>
    <property type="molecule type" value="Genomic_DNA"/>
</dbReference>
<dbReference type="HAMAP" id="MF_01518">
    <property type="entry name" value="Adenine_deamin"/>
    <property type="match status" value="1"/>
</dbReference>
<dbReference type="SUPFAM" id="SSF51338">
    <property type="entry name" value="Composite domain of metallo-dependent hydrolases"/>
    <property type="match status" value="1"/>
</dbReference>
<evidence type="ECO:0000256" key="3">
    <source>
        <dbReference type="ARBA" id="ARBA00022801"/>
    </source>
</evidence>
<dbReference type="NCBIfam" id="TIGR01178">
    <property type="entry name" value="ade"/>
    <property type="match status" value="1"/>
</dbReference>
<gene>
    <name evidence="6" type="primary">ade</name>
    <name evidence="9" type="ORF">SAMN04489757_12454</name>
</gene>
<keyword evidence="4 6" id="KW-0464">Manganese</keyword>
<feature type="domain" description="Amidohydrolase-related" evidence="7">
    <location>
        <begin position="86"/>
        <end position="368"/>
    </location>
</feature>
<evidence type="ECO:0000256" key="1">
    <source>
        <dbReference type="ARBA" id="ARBA00006773"/>
    </source>
</evidence>
<name>A0A1I5H0H7_9FIRM</name>
<dbReference type="Pfam" id="PF13382">
    <property type="entry name" value="Adenine_deam_C"/>
    <property type="match status" value="1"/>
</dbReference>
<dbReference type="Gene3D" id="2.30.40.10">
    <property type="entry name" value="Urease, subunit C, domain 1"/>
    <property type="match status" value="1"/>
</dbReference>
<dbReference type="InterPro" id="IPR032466">
    <property type="entry name" value="Metal_Hydrolase"/>
</dbReference>
<dbReference type="GO" id="GO:0006146">
    <property type="term" value="P:adenine catabolic process"/>
    <property type="evidence" value="ECO:0007669"/>
    <property type="project" value="InterPro"/>
</dbReference>
<evidence type="ECO:0000256" key="4">
    <source>
        <dbReference type="ARBA" id="ARBA00023211"/>
    </source>
</evidence>
<comment type="catalytic activity">
    <reaction evidence="5 6">
        <text>adenine + H2O + H(+) = hypoxanthine + NH4(+)</text>
        <dbReference type="Rhea" id="RHEA:23688"/>
        <dbReference type="ChEBI" id="CHEBI:15377"/>
        <dbReference type="ChEBI" id="CHEBI:15378"/>
        <dbReference type="ChEBI" id="CHEBI:16708"/>
        <dbReference type="ChEBI" id="CHEBI:17368"/>
        <dbReference type="ChEBI" id="CHEBI:28938"/>
        <dbReference type="EC" id="3.5.4.2"/>
    </reaction>
</comment>
<dbReference type="RefSeq" id="WP_091687400.1">
    <property type="nucleotide sequence ID" value="NZ_BAABFM010000035.1"/>
</dbReference>
<dbReference type="OrthoDB" id="9775607at2"/>
<evidence type="ECO:0000256" key="5">
    <source>
        <dbReference type="ARBA" id="ARBA00047720"/>
    </source>
</evidence>
<dbReference type="Proteomes" id="UP000198806">
    <property type="component" value="Unassembled WGS sequence"/>
</dbReference>
<evidence type="ECO:0000313" key="10">
    <source>
        <dbReference type="Proteomes" id="UP000198806"/>
    </source>
</evidence>
<evidence type="ECO:0000259" key="8">
    <source>
        <dbReference type="Pfam" id="PF13382"/>
    </source>
</evidence>
<evidence type="ECO:0000256" key="2">
    <source>
        <dbReference type="ARBA" id="ARBA00012782"/>
    </source>
</evidence>
<dbReference type="PANTHER" id="PTHR11113:SF2">
    <property type="entry name" value="ADENINE DEAMINASE"/>
    <property type="match status" value="1"/>
</dbReference>
<dbReference type="CDD" id="cd01295">
    <property type="entry name" value="AdeC"/>
    <property type="match status" value="1"/>
</dbReference>
<keyword evidence="10" id="KW-1185">Reference proteome</keyword>
<accession>A0A1I5H0H7</accession>
<dbReference type="EC" id="3.5.4.2" evidence="2 6"/>
<dbReference type="Gene3D" id="3.20.20.140">
    <property type="entry name" value="Metal-dependent hydrolases"/>
    <property type="match status" value="1"/>
</dbReference>
<dbReference type="InterPro" id="IPR006679">
    <property type="entry name" value="Adenine_deam"/>
</dbReference>
<dbReference type="InterPro" id="IPR006680">
    <property type="entry name" value="Amidohydro-rel"/>
</dbReference>
<dbReference type="GO" id="GO:0000034">
    <property type="term" value="F:adenine deaminase activity"/>
    <property type="evidence" value="ECO:0007669"/>
    <property type="project" value="UniProtKB-UniRule"/>
</dbReference>
<keyword evidence="3 6" id="KW-0378">Hydrolase</keyword>
<dbReference type="Pfam" id="PF01979">
    <property type="entry name" value="Amidohydro_1"/>
    <property type="match status" value="1"/>
</dbReference>
<comment type="cofactor">
    <cofactor evidence="6">
        <name>Mn(2+)</name>
        <dbReference type="ChEBI" id="CHEBI:29035"/>
    </cofactor>
</comment>
<reference evidence="9 10" key="1">
    <citation type="submission" date="2016-10" db="EMBL/GenBank/DDBJ databases">
        <authorList>
            <person name="de Groot N.N."/>
        </authorList>
    </citation>
    <scope>NUCLEOTIDE SEQUENCE [LARGE SCALE GENOMIC DNA]</scope>
    <source>
        <strain evidence="9 10">DSM 1283</strain>
    </source>
</reference>
<evidence type="ECO:0000259" key="7">
    <source>
        <dbReference type="Pfam" id="PF01979"/>
    </source>
</evidence>
<dbReference type="InterPro" id="IPR026912">
    <property type="entry name" value="Adenine_deam_C"/>
</dbReference>
<sequence>MTELFKNSVDSYVKHLQENVFASIGRIAPELVLKNGRFVNVFTNQLESGDIAIHNGYIVGIGDYSSVEFDTETGHLTKYIDCSGKILCPGFIDGHIHIESSMLSPGEFAASVVPHGTTAVITDPHEITNVAGKMGIEYMLESSEGLPLDVYFMLPSCVPATSLDESGAVLEAEDLEEFFENPRVLGLAELMNSYGTLLGDEGIFRKIAITKKYNKIVDGHAPGLQGKGLNGYIAAGVVSDHECSTVEDAKEKLSRGQWIMIREGTAAKNMDALMPLFQPPYCYRCMLVTDDKHPGDIIEYGHVDYLIRKAVSNGADPILAVKMATIQPAEYFGIKNTGAIAPGYKADIAVVGSLYDMNVLEVYKDGKLAAQNKIILNESVTTKKDLNKFKKVYTSFHMKELKPEDFIVKETGESMRVIELVNGEILTNEKIMPFSGTGVNPEQDIVKLAVAERHLNTGHIGVGFLKGYGLKNGAIASSIAHDSHNLIIVGTNDLDMSIAGNCVRKNQGGLAIVSEGKILGELPLPIAGVMCDEKAEVVEDKLGAMKKKAKGLGVSEGIDPFMTLAFISLSVIPDIRLTTRGLVKVDVQEFVPTIF</sequence>
<protein>
    <recommendedName>
        <fullName evidence="2 6">Adenine deaminase</fullName>
        <shortName evidence="6">Adenase</shortName>
        <shortName evidence="6">Adenine aminase</shortName>
        <ecNumber evidence="2 6">3.5.4.2</ecNumber>
    </recommendedName>
</protein>
<evidence type="ECO:0000256" key="6">
    <source>
        <dbReference type="HAMAP-Rule" id="MF_01518"/>
    </source>
</evidence>
<organism evidence="9 10">
    <name type="scientific">Anaerocolumna aminovalerica</name>
    <dbReference type="NCBI Taxonomy" id="1527"/>
    <lineage>
        <taxon>Bacteria</taxon>
        <taxon>Bacillati</taxon>
        <taxon>Bacillota</taxon>
        <taxon>Clostridia</taxon>
        <taxon>Lachnospirales</taxon>
        <taxon>Lachnospiraceae</taxon>
        <taxon>Anaerocolumna</taxon>
    </lineage>
</organism>
<proteinExistence type="inferred from homology"/>